<dbReference type="SUPFAM" id="SSF54001">
    <property type="entry name" value="Cysteine proteinases"/>
    <property type="match status" value="1"/>
</dbReference>
<dbReference type="EC" id="2.3.1.118" evidence="3"/>
<comment type="similarity">
    <text evidence="1 2">Belongs to the arylamine N-acetyltransferase family.</text>
</comment>
<dbReference type="PANTHER" id="PTHR11786:SF0">
    <property type="entry name" value="ARYLAMINE N-ACETYLTRANSFERASE 4-RELATED"/>
    <property type="match status" value="1"/>
</dbReference>
<keyword evidence="3" id="KW-0808">Transferase</keyword>
<dbReference type="InterPro" id="IPR053710">
    <property type="entry name" value="Arylamine_NAT_domain_sf"/>
</dbReference>
<dbReference type="InterPro" id="IPR038765">
    <property type="entry name" value="Papain-like_cys_pep_sf"/>
</dbReference>
<evidence type="ECO:0000256" key="2">
    <source>
        <dbReference type="RuleBase" id="RU003452"/>
    </source>
</evidence>
<evidence type="ECO:0000256" key="1">
    <source>
        <dbReference type="ARBA" id="ARBA00006547"/>
    </source>
</evidence>
<dbReference type="PRINTS" id="PR01543">
    <property type="entry name" value="ANATRNSFRASE"/>
</dbReference>
<evidence type="ECO:0000313" key="4">
    <source>
        <dbReference type="Proteomes" id="UP000289794"/>
    </source>
</evidence>
<proteinExistence type="inferred from homology"/>
<dbReference type="InterPro" id="IPR001447">
    <property type="entry name" value="Arylamine_N-AcTrfase"/>
</dbReference>
<protein>
    <submittedName>
        <fullName evidence="3">N-hydroxyarylamine O-acetyltransferase</fullName>
        <ecNumber evidence="3">2.3.1.118</ecNumber>
    </submittedName>
</protein>
<name>A0A4P6M092_9FIRM</name>
<accession>A0A4P6M092</accession>
<sequence>MYEELYEPLPQTEPYLKRLGLDTVPAADKKNLDRLIYAHQLHVPFEDLDVCEFKRTASLSISSLYEKIVWKKRGGYCYELNALFASLLTACGYDVTPCMARIIRDCGDEFIPPISHRINLVRIDGQQYFCDVGYGGPMPAASMPLIDGWEECIKGQTFRLDQTDAYWWKLSYCSKDTFSTVMSFTPVPCEPVDFIALNAFASTHEQSVFPRLRMVNLRTPGGSVSLMGDIFTLSENGEKTIRQITEEEFLPILEQYFHLHIS</sequence>
<dbReference type="KEGG" id="bpro:PMF13cell1_03512"/>
<reference evidence="3 4" key="1">
    <citation type="submission" date="2019-01" db="EMBL/GenBank/DDBJ databases">
        <title>PMF-metabolizing Aryl O-demethylase.</title>
        <authorList>
            <person name="Kim M."/>
        </authorList>
    </citation>
    <scope>NUCLEOTIDE SEQUENCE [LARGE SCALE GENOMIC DNA]</scope>
    <source>
        <strain evidence="3 4">PMF1</strain>
    </source>
</reference>
<keyword evidence="3" id="KW-0012">Acyltransferase</keyword>
<dbReference type="EMBL" id="CP035945">
    <property type="protein sequence ID" value="QBE97949.1"/>
    <property type="molecule type" value="Genomic_DNA"/>
</dbReference>
<dbReference type="Proteomes" id="UP000289794">
    <property type="component" value="Chromosome"/>
</dbReference>
<dbReference type="AlphaFoldDB" id="A0A4P6M092"/>
<gene>
    <name evidence="3" type="primary">nhoA_2</name>
    <name evidence="3" type="ORF">PMF13cell1_03512</name>
</gene>
<organism evidence="3 4">
    <name type="scientific">Blautia producta</name>
    <dbReference type="NCBI Taxonomy" id="33035"/>
    <lineage>
        <taxon>Bacteria</taxon>
        <taxon>Bacillati</taxon>
        <taxon>Bacillota</taxon>
        <taxon>Clostridia</taxon>
        <taxon>Lachnospirales</taxon>
        <taxon>Lachnospiraceae</taxon>
        <taxon>Blautia</taxon>
    </lineage>
</organism>
<dbReference type="Pfam" id="PF00797">
    <property type="entry name" value="Acetyltransf_2"/>
    <property type="match status" value="1"/>
</dbReference>
<dbReference type="GO" id="GO:0046990">
    <property type="term" value="F:N-hydroxyarylamine O-acetyltransferase activity"/>
    <property type="evidence" value="ECO:0007669"/>
    <property type="project" value="UniProtKB-EC"/>
</dbReference>
<dbReference type="PANTHER" id="PTHR11786">
    <property type="entry name" value="N-HYDROXYARYLAMINE O-ACETYLTRANSFERASE"/>
    <property type="match status" value="1"/>
</dbReference>
<dbReference type="Gene3D" id="3.30.2140.20">
    <property type="match status" value="1"/>
</dbReference>
<evidence type="ECO:0000313" key="3">
    <source>
        <dbReference type="EMBL" id="QBE97949.1"/>
    </source>
</evidence>
<dbReference type="RefSeq" id="WP_130181548.1">
    <property type="nucleotide sequence ID" value="NZ_CP035945.1"/>
</dbReference>